<evidence type="ECO:0000256" key="11">
    <source>
        <dbReference type="ARBA" id="ARBA00058412"/>
    </source>
</evidence>
<dbReference type="InterPro" id="IPR015507">
    <property type="entry name" value="rRNA-MeTfrase_E"/>
</dbReference>
<evidence type="ECO:0000256" key="3">
    <source>
        <dbReference type="ARBA" id="ARBA00022552"/>
    </source>
</evidence>
<evidence type="ECO:0000256" key="12">
    <source>
        <dbReference type="ARBA" id="ARBA00076606"/>
    </source>
</evidence>
<evidence type="ECO:0000256" key="9">
    <source>
        <dbReference type="ARBA" id="ARBA00041184"/>
    </source>
</evidence>
<dbReference type="GO" id="GO:0005759">
    <property type="term" value="C:mitochondrial matrix"/>
    <property type="evidence" value="ECO:0007669"/>
    <property type="project" value="UniProtKB-ARBA"/>
</dbReference>
<organism evidence="17 18">
    <name type="scientific">Eptatretus burgeri</name>
    <name type="common">Inshore hagfish</name>
    <dbReference type="NCBI Taxonomy" id="7764"/>
    <lineage>
        <taxon>Eukaryota</taxon>
        <taxon>Metazoa</taxon>
        <taxon>Chordata</taxon>
        <taxon>Craniata</taxon>
        <taxon>Vertebrata</taxon>
        <taxon>Cyclostomata</taxon>
        <taxon>Myxini</taxon>
        <taxon>Myxiniformes</taxon>
        <taxon>Myxinidae</taxon>
        <taxon>Eptatretinae</taxon>
        <taxon>Eptatretus</taxon>
    </lineage>
</organism>
<reference evidence="17" key="1">
    <citation type="submission" date="2025-08" db="UniProtKB">
        <authorList>
            <consortium name="Ensembl"/>
        </authorList>
    </citation>
    <scope>IDENTIFICATION</scope>
</reference>
<dbReference type="SUPFAM" id="SSF53335">
    <property type="entry name" value="S-adenosyl-L-methionine-dependent methyltransferases"/>
    <property type="match status" value="1"/>
</dbReference>
<evidence type="ECO:0000256" key="7">
    <source>
        <dbReference type="ARBA" id="ARBA00022946"/>
    </source>
</evidence>
<comment type="similarity">
    <text evidence="2">Belongs to the class I-like SAM-binding methyltransferase superfamily. RNA methyltransferase RlmE family.</text>
</comment>
<evidence type="ECO:0000256" key="13">
    <source>
        <dbReference type="ARBA" id="ARBA00080354"/>
    </source>
</evidence>
<name>A0A8C4NK84_EPTBU</name>
<keyword evidence="6 15" id="KW-0949">S-adenosyl-L-methionine</keyword>
<feature type="active site" description="Proton acceptor" evidence="15">
    <location>
        <position position="197"/>
    </location>
</feature>
<dbReference type="GeneTree" id="ENSGT00730000111241"/>
<evidence type="ECO:0000256" key="6">
    <source>
        <dbReference type="ARBA" id="ARBA00022691"/>
    </source>
</evidence>
<evidence type="ECO:0000256" key="8">
    <source>
        <dbReference type="ARBA" id="ARBA00023128"/>
    </source>
</evidence>
<dbReference type="Proteomes" id="UP000694388">
    <property type="component" value="Unplaced"/>
</dbReference>
<dbReference type="InterPro" id="IPR050082">
    <property type="entry name" value="RNA_methyltr_RlmE"/>
</dbReference>
<evidence type="ECO:0000256" key="14">
    <source>
        <dbReference type="ARBA" id="ARBA00082868"/>
    </source>
</evidence>
<comment type="function">
    <text evidence="11">S-adenosyl-L-methionine-dependent 2'-O-ribose methyltransferase that catalyzes the formation of 2'-O-methyluridine at position 1369 (Um1369) in the 16S mitochondrial large subunit ribosomal RNA (mtLSU rRNA), a universally conserved modification in the peptidyl transferase domain of the mtLSU rRNA. This activity may require prior 2'-O-methylguanosine modification at position 1370 (Gm1370) by MRM3. Essential for late-stage assembly of mtLSU required for efficient translation of mitochondrial DNA encoded proteins; methyltransferase activity is not required for this function. Essential for mitochondrial respiratory function.</text>
</comment>
<keyword evidence="5" id="KW-0808">Transferase</keyword>
<dbReference type="CDD" id="cd02440">
    <property type="entry name" value="AdoMet_MTases"/>
    <property type="match status" value="1"/>
</dbReference>
<evidence type="ECO:0000259" key="16">
    <source>
        <dbReference type="Pfam" id="PF01728"/>
    </source>
</evidence>
<dbReference type="InterPro" id="IPR002877">
    <property type="entry name" value="RNA_MeTrfase_FtsJ_dom"/>
</dbReference>
<dbReference type="PANTHER" id="PTHR10920:SF18">
    <property type="entry name" value="RRNA METHYLTRANSFERASE 2, MITOCHONDRIAL"/>
    <property type="match status" value="1"/>
</dbReference>
<dbReference type="PANTHER" id="PTHR10920">
    <property type="entry name" value="RIBOSOMAL RNA METHYLTRANSFERASE"/>
    <property type="match status" value="1"/>
</dbReference>
<keyword evidence="3" id="KW-0698">rRNA processing</keyword>
<dbReference type="GO" id="GO:1902775">
    <property type="term" value="P:mitochondrial large ribosomal subunit assembly"/>
    <property type="evidence" value="ECO:0007669"/>
    <property type="project" value="UniProtKB-ARBA"/>
</dbReference>
<evidence type="ECO:0000313" key="17">
    <source>
        <dbReference type="Ensembl" id="ENSEBUP00000004230.1"/>
    </source>
</evidence>
<reference evidence="17" key="2">
    <citation type="submission" date="2025-09" db="UniProtKB">
        <authorList>
            <consortium name="Ensembl"/>
        </authorList>
    </citation>
    <scope>IDENTIFICATION</scope>
</reference>
<evidence type="ECO:0000256" key="4">
    <source>
        <dbReference type="ARBA" id="ARBA00022603"/>
    </source>
</evidence>
<keyword evidence="7" id="KW-0809">Transit peptide</keyword>
<dbReference type="HAMAP" id="MF_01547">
    <property type="entry name" value="RNA_methyltr_E"/>
    <property type="match status" value="1"/>
</dbReference>
<evidence type="ECO:0000256" key="2">
    <source>
        <dbReference type="ARBA" id="ARBA00009258"/>
    </source>
</evidence>
<sequence>MHSLLAFLPGSFFPTRCARLPWTCPGRASSGKAAKRRWFARQISDPFVRQAKEEGYRCRSAFKLLQMDSQFGLLRPGLRVVDCGAAPGSWSQVVVQRVNALGVQARPQGVVIGLDLSPIDALPGAIFLDHCDIHNAETQKRVQHFLPGNIADVILSDMAPNASGIRQLDQSNMMLLCYTVLALAESTLQPGGSFLCKLWNGADAGTLRRHVETLFKDVRQVKPLASRSESAEIYFVAREYCGQNKVI</sequence>
<keyword evidence="4" id="KW-0489">Methyltransferase</keyword>
<feature type="domain" description="Ribosomal RNA methyltransferase FtsJ" evidence="16">
    <location>
        <begin position="56"/>
        <end position="240"/>
    </location>
</feature>
<comment type="subcellular location">
    <subcellularLocation>
        <location evidence="1">Mitochondrion</location>
    </subcellularLocation>
</comment>
<accession>A0A8C4NK84</accession>
<evidence type="ECO:0000313" key="18">
    <source>
        <dbReference type="Proteomes" id="UP000694388"/>
    </source>
</evidence>
<comment type="catalytic activity">
    <reaction evidence="10">
        <text>uridine(1369) in 16S rRNA + S-adenosyl-L-methionine = 2'-O-methyluridine(1369) in 16S rRNA + S-adenosyl-L-homocysteine + H(+)</text>
        <dbReference type="Rhea" id="RHEA:47764"/>
        <dbReference type="Rhea" id="RHEA-COMP:11903"/>
        <dbReference type="Rhea" id="RHEA-COMP:11904"/>
        <dbReference type="ChEBI" id="CHEBI:15378"/>
        <dbReference type="ChEBI" id="CHEBI:57856"/>
        <dbReference type="ChEBI" id="CHEBI:59789"/>
        <dbReference type="ChEBI" id="CHEBI:65315"/>
        <dbReference type="ChEBI" id="CHEBI:74478"/>
    </reaction>
</comment>
<protein>
    <recommendedName>
        <fullName evidence="9">rRNA methyltransferase 2, mitochondrial</fullName>
    </recommendedName>
    <alternativeName>
        <fullName evidence="14">16S rRNA (uridine(1369)-2'-O)-methyltransferase</fullName>
    </alternativeName>
    <alternativeName>
        <fullName evidence="12">16S rRNA [Um1369] 2'-O-methyltransferase</fullName>
    </alternativeName>
    <alternativeName>
        <fullName evidence="13">Protein ftsJ homolog 2</fullName>
    </alternativeName>
</protein>
<evidence type="ECO:0000256" key="10">
    <source>
        <dbReference type="ARBA" id="ARBA00051808"/>
    </source>
</evidence>
<dbReference type="GO" id="GO:0008650">
    <property type="term" value="F:rRNA (uridine-2'-O-)-methyltransferase activity"/>
    <property type="evidence" value="ECO:0007669"/>
    <property type="project" value="TreeGrafter"/>
</dbReference>
<proteinExistence type="inferred from homology"/>
<dbReference type="Pfam" id="PF01728">
    <property type="entry name" value="FtsJ"/>
    <property type="match status" value="1"/>
</dbReference>
<dbReference type="Gene3D" id="3.40.50.150">
    <property type="entry name" value="Vaccinia Virus protein VP39"/>
    <property type="match status" value="1"/>
</dbReference>
<dbReference type="OMA" id="HRQTDHL"/>
<keyword evidence="8" id="KW-0496">Mitochondrion</keyword>
<evidence type="ECO:0000256" key="1">
    <source>
        <dbReference type="ARBA" id="ARBA00004173"/>
    </source>
</evidence>
<evidence type="ECO:0000256" key="15">
    <source>
        <dbReference type="PIRSR" id="PIRSR005461-1"/>
    </source>
</evidence>
<dbReference type="Ensembl" id="ENSEBUT00000004654.1">
    <property type="protein sequence ID" value="ENSEBUP00000004230.1"/>
    <property type="gene ID" value="ENSEBUG00000002997.1"/>
</dbReference>
<dbReference type="PIRSF" id="PIRSF005461">
    <property type="entry name" value="23S_rRNA_mtase"/>
    <property type="match status" value="1"/>
</dbReference>
<dbReference type="AlphaFoldDB" id="A0A8C4NK84"/>
<evidence type="ECO:0000256" key="5">
    <source>
        <dbReference type="ARBA" id="ARBA00022679"/>
    </source>
</evidence>
<dbReference type="FunFam" id="3.40.50.150:FF:000129">
    <property type="entry name" value="Mitochondrial rRNA methyltransferase 2"/>
    <property type="match status" value="1"/>
</dbReference>
<keyword evidence="18" id="KW-1185">Reference proteome</keyword>
<dbReference type="InterPro" id="IPR029063">
    <property type="entry name" value="SAM-dependent_MTases_sf"/>
</dbReference>